<dbReference type="OrthoDB" id="429813at2759"/>
<evidence type="ECO:0000313" key="3">
    <source>
        <dbReference type="EMBL" id="CAH1397838.1"/>
    </source>
</evidence>
<sequence>MITIKEYFNNKTILITGGAGFFGKVLTEKLLRTCPGVKRIYLIIRPKRGKTPQERWDEIAKDVLFETVLNETPDIMNQKVTVLDGDMSLKNLGLSQEIIKELQNTVNIIFHSAATVRFNDPLHKAFLSNTRGTLEMCKLATQMNNFEWVRLKVGNACYFSVTKLLSSRLLSRNLKIRIYKTIVLPTVLYGCETWPLTIRDEQRLKKDELTGDFRRLHNAELRELYPGNIIEVISSRRIKWAFKIVGLSNERIPKRLIFAVPNGKRPRGRPKRRWEDCIKADLKGLGLEGERENKELSVYNCSYGDILPITFNDMHDLGVETHEYGTAS</sequence>
<dbReference type="Gene3D" id="3.40.50.720">
    <property type="entry name" value="NAD(P)-binding Rossmann-like Domain"/>
    <property type="match status" value="1"/>
</dbReference>
<dbReference type="PANTHER" id="PTHR11011:SF116">
    <property type="entry name" value="FATTY ACYL-COA REDUCTASE CG5065-RELATED"/>
    <property type="match status" value="1"/>
</dbReference>
<dbReference type="GO" id="GO:0080019">
    <property type="term" value="F:alcohol-forming very long-chain fatty acyl-CoA reductase activity"/>
    <property type="evidence" value="ECO:0007669"/>
    <property type="project" value="InterPro"/>
</dbReference>
<dbReference type="PANTHER" id="PTHR11011">
    <property type="entry name" value="MALE STERILITY PROTEIN 2-RELATED"/>
    <property type="match status" value="1"/>
</dbReference>
<dbReference type="GO" id="GO:0102965">
    <property type="term" value="F:alcohol-forming long-chain fatty acyl-CoA reductase activity"/>
    <property type="evidence" value="ECO:0007669"/>
    <property type="project" value="UniProtKB-EC"/>
</dbReference>
<dbReference type="GO" id="GO:0005777">
    <property type="term" value="C:peroxisome"/>
    <property type="evidence" value="ECO:0007669"/>
    <property type="project" value="TreeGrafter"/>
</dbReference>
<dbReference type="InterPro" id="IPR036291">
    <property type="entry name" value="NAD(P)-bd_dom_sf"/>
</dbReference>
<dbReference type="Pfam" id="PF07993">
    <property type="entry name" value="NAD_binding_4"/>
    <property type="match status" value="1"/>
</dbReference>
<dbReference type="SUPFAM" id="SSF51735">
    <property type="entry name" value="NAD(P)-binding Rossmann-fold domains"/>
    <property type="match status" value="1"/>
</dbReference>
<evidence type="ECO:0000313" key="4">
    <source>
        <dbReference type="Proteomes" id="UP001152798"/>
    </source>
</evidence>
<reference evidence="3" key="1">
    <citation type="submission" date="2022-01" db="EMBL/GenBank/DDBJ databases">
        <authorList>
            <person name="King R."/>
        </authorList>
    </citation>
    <scope>NUCLEOTIDE SEQUENCE</scope>
</reference>
<feature type="domain" description="Thioester reductase (TE)" evidence="2">
    <location>
        <begin position="15"/>
        <end position="146"/>
    </location>
</feature>
<dbReference type="InterPro" id="IPR013120">
    <property type="entry name" value="FAR_NAD-bd"/>
</dbReference>
<dbReference type="AlphaFoldDB" id="A0A9P0MGV3"/>
<dbReference type="EC" id="1.2.1.84" evidence="1"/>
<dbReference type="GO" id="GO:0035336">
    <property type="term" value="P:long-chain fatty-acyl-CoA metabolic process"/>
    <property type="evidence" value="ECO:0007669"/>
    <property type="project" value="TreeGrafter"/>
</dbReference>
<keyword evidence="1" id="KW-0521">NADP</keyword>
<accession>A0A9P0MGV3</accession>
<dbReference type="Proteomes" id="UP001152798">
    <property type="component" value="Chromosome 4"/>
</dbReference>
<comment type="similarity">
    <text evidence="1">Belongs to the fatty acyl-CoA reductase family.</text>
</comment>
<dbReference type="EMBL" id="OV725080">
    <property type="protein sequence ID" value="CAH1397838.1"/>
    <property type="molecule type" value="Genomic_DNA"/>
</dbReference>
<protein>
    <recommendedName>
        <fullName evidence="1">Fatty acyl-CoA reductase</fullName>
        <ecNumber evidence="1">1.2.1.84</ecNumber>
    </recommendedName>
</protein>
<comment type="function">
    <text evidence="1">Catalyzes the reduction of fatty acyl-CoA to fatty alcohols.</text>
</comment>
<keyword evidence="1" id="KW-0560">Oxidoreductase</keyword>
<dbReference type="InterPro" id="IPR026055">
    <property type="entry name" value="FAR"/>
</dbReference>
<keyword evidence="1" id="KW-0444">Lipid biosynthesis</keyword>
<organism evidence="3 4">
    <name type="scientific">Nezara viridula</name>
    <name type="common">Southern green stink bug</name>
    <name type="synonym">Cimex viridulus</name>
    <dbReference type="NCBI Taxonomy" id="85310"/>
    <lineage>
        <taxon>Eukaryota</taxon>
        <taxon>Metazoa</taxon>
        <taxon>Ecdysozoa</taxon>
        <taxon>Arthropoda</taxon>
        <taxon>Hexapoda</taxon>
        <taxon>Insecta</taxon>
        <taxon>Pterygota</taxon>
        <taxon>Neoptera</taxon>
        <taxon>Paraneoptera</taxon>
        <taxon>Hemiptera</taxon>
        <taxon>Heteroptera</taxon>
        <taxon>Panheteroptera</taxon>
        <taxon>Pentatomomorpha</taxon>
        <taxon>Pentatomoidea</taxon>
        <taxon>Pentatomidae</taxon>
        <taxon>Pentatominae</taxon>
        <taxon>Nezara</taxon>
    </lineage>
</organism>
<keyword evidence="4" id="KW-1185">Reference proteome</keyword>
<proteinExistence type="inferred from homology"/>
<name>A0A9P0MGV3_NEZVI</name>
<keyword evidence="1" id="KW-0443">Lipid metabolism</keyword>
<evidence type="ECO:0000259" key="2">
    <source>
        <dbReference type="Pfam" id="PF07993"/>
    </source>
</evidence>
<gene>
    <name evidence="3" type="ORF">NEZAVI_LOCUS7598</name>
</gene>
<evidence type="ECO:0000256" key="1">
    <source>
        <dbReference type="RuleBase" id="RU363097"/>
    </source>
</evidence>
<comment type="catalytic activity">
    <reaction evidence="1">
        <text>a long-chain fatty acyl-CoA + 2 NADPH + 2 H(+) = a long-chain primary fatty alcohol + 2 NADP(+) + CoA</text>
        <dbReference type="Rhea" id="RHEA:52716"/>
        <dbReference type="ChEBI" id="CHEBI:15378"/>
        <dbReference type="ChEBI" id="CHEBI:57287"/>
        <dbReference type="ChEBI" id="CHEBI:57783"/>
        <dbReference type="ChEBI" id="CHEBI:58349"/>
        <dbReference type="ChEBI" id="CHEBI:77396"/>
        <dbReference type="ChEBI" id="CHEBI:83139"/>
        <dbReference type="EC" id="1.2.1.84"/>
    </reaction>
</comment>